<reference evidence="1 2" key="1">
    <citation type="submission" date="2017-07" db="EMBL/GenBank/DDBJ databases">
        <title>Complete Genome Sequence of the cosmetic ferment Vitreoscilla filiformis (ATCC15551).</title>
        <authorList>
            <person name="Contreras S."/>
            <person name="Sagory-Zalkind P."/>
            <person name="Blanquart H."/>
            <person name="Iltis A."/>
            <person name="Morand S.C."/>
        </authorList>
    </citation>
    <scope>NUCLEOTIDE SEQUENCE [LARGE SCALE GENOMIC DNA]</scope>
    <source>
        <strain evidence="1 2">ATCC 15551</strain>
    </source>
</reference>
<dbReference type="InterPro" id="IPR029044">
    <property type="entry name" value="Nucleotide-diphossugar_trans"/>
</dbReference>
<keyword evidence="2" id="KW-1185">Reference proteome</keyword>
<proteinExistence type="predicted"/>
<dbReference type="AlphaFoldDB" id="A0A221KHW7"/>
<dbReference type="Proteomes" id="UP000199729">
    <property type="component" value="Chromosome"/>
</dbReference>
<protein>
    <submittedName>
        <fullName evidence="1">Uncharacterized protein</fullName>
    </submittedName>
</protein>
<evidence type="ECO:0000313" key="2">
    <source>
        <dbReference type="Proteomes" id="UP000199729"/>
    </source>
</evidence>
<dbReference type="EMBL" id="CP022423">
    <property type="protein sequence ID" value="ASM78555.1"/>
    <property type="molecule type" value="Genomic_DNA"/>
</dbReference>
<dbReference type="SUPFAM" id="SSF53448">
    <property type="entry name" value="Nucleotide-diphospho-sugar transferases"/>
    <property type="match status" value="1"/>
</dbReference>
<dbReference type="KEGG" id="vff:VITFI_CDS2778"/>
<sequence>MVDALGQATVSTAWPAGAEATPSELLCEAPMASISTLVVRHSVFDAVGDFDEQMRFADDLELVVRVRCLSTWRVQALDDVLTQHPLNPSLSRADLEAMFRGWQTLMAKVSIYAPDLVERHHERAQALQLQRLAQRAACLKLPLTQGLSLLGRALRSHPRTWLRQPLRALGTLAALARSAWHNQRYAFMPKAPF</sequence>
<dbReference type="RefSeq" id="WP_232476624.1">
    <property type="nucleotide sequence ID" value="NZ_CP022423.1"/>
</dbReference>
<organism evidence="1 2">
    <name type="scientific">Vitreoscilla filiformis</name>
    <dbReference type="NCBI Taxonomy" id="63"/>
    <lineage>
        <taxon>Bacteria</taxon>
        <taxon>Pseudomonadati</taxon>
        <taxon>Pseudomonadota</taxon>
        <taxon>Betaproteobacteria</taxon>
        <taxon>Neisseriales</taxon>
        <taxon>Neisseriaceae</taxon>
        <taxon>Vitreoscilla</taxon>
    </lineage>
</organism>
<evidence type="ECO:0000313" key="1">
    <source>
        <dbReference type="EMBL" id="ASM78555.1"/>
    </source>
</evidence>
<gene>
    <name evidence="1" type="ORF">VITFI_CDS2778</name>
</gene>
<name>A0A221KHW7_VITFI</name>
<accession>A0A221KHW7</accession>